<dbReference type="PROSITE" id="PS50985">
    <property type="entry name" value="GRAS"/>
    <property type="match status" value="1"/>
</dbReference>
<dbReference type="Proteomes" id="UP000245466">
    <property type="component" value="Unassembled WGS sequence"/>
</dbReference>
<keyword evidence="6 14" id="KW-0032">Aminotransferase</keyword>
<dbReference type="NCBIfam" id="TIGR01141">
    <property type="entry name" value="hisC"/>
    <property type="match status" value="1"/>
</dbReference>
<comment type="cofactor">
    <cofactor evidence="1 14">
        <name>pyridoxal 5'-phosphate</name>
        <dbReference type="ChEBI" id="CHEBI:597326"/>
    </cofactor>
</comment>
<comment type="subunit">
    <text evidence="5 14">Homodimer.</text>
</comment>
<dbReference type="InterPro" id="IPR005202">
    <property type="entry name" value="TF_GRAS"/>
</dbReference>
<dbReference type="InterPro" id="IPR004839">
    <property type="entry name" value="Aminotransferase_I/II_large"/>
</dbReference>
<comment type="similarity">
    <text evidence="4 14">Belongs to the class-II pyridoxal-phosphate-dependent aminotransferase family. Histidinol-phosphate aminotransferase subfamily.</text>
</comment>
<dbReference type="GO" id="GO:0000105">
    <property type="term" value="P:L-histidine biosynthetic process"/>
    <property type="evidence" value="ECO:0007669"/>
    <property type="project" value="UniProtKB-UniRule"/>
</dbReference>
<dbReference type="GO" id="GO:0004400">
    <property type="term" value="F:histidinol-phosphate transaminase activity"/>
    <property type="evidence" value="ECO:0007669"/>
    <property type="project" value="UniProtKB-UniRule"/>
</dbReference>
<keyword evidence="10" id="KW-0805">Transcription regulation</keyword>
<keyword evidence="9 14" id="KW-0663">Pyridoxal phosphate</keyword>
<evidence type="ECO:0000256" key="5">
    <source>
        <dbReference type="ARBA" id="ARBA00011738"/>
    </source>
</evidence>
<evidence type="ECO:0000256" key="4">
    <source>
        <dbReference type="ARBA" id="ARBA00007970"/>
    </source>
</evidence>
<dbReference type="PROSITE" id="PS00599">
    <property type="entry name" value="AA_TRANSFER_CLASS_2"/>
    <property type="match status" value="1"/>
</dbReference>
<keyword evidence="12" id="KW-0804">Transcription</keyword>
<dbReference type="InterPro" id="IPR050106">
    <property type="entry name" value="HistidinolP_aminotransfase"/>
</dbReference>
<evidence type="ECO:0000259" key="15">
    <source>
        <dbReference type="Pfam" id="PF00155"/>
    </source>
</evidence>
<evidence type="ECO:0000313" key="17">
    <source>
        <dbReference type="Proteomes" id="UP000245466"/>
    </source>
</evidence>
<evidence type="ECO:0000256" key="12">
    <source>
        <dbReference type="ARBA" id="ARBA00023163"/>
    </source>
</evidence>
<dbReference type="EC" id="2.6.1.9" evidence="14"/>
<feature type="modified residue" description="N6-(pyridoxal phosphate)lysine" evidence="14">
    <location>
        <position position="211"/>
    </location>
</feature>
<dbReference type="Gene3D" id="3.90.1150.10">
    <property type="entry name" value="Aspartate Aminotransferase, domain 1"/>
    <property type="match status" value="1"/>
</dbReference>
<dbReference type="Pfam" id="PF03514">
    <property type="entry name" value="GRAS"/>
    <property type="match status" value="1"/>
</dbReference>
<comment type="pathway">
    <text evidence="3">Lipid metabolism.</text>
</comment>
<evidence type="ECO:0000313" key="16">
    <source>
        <dbReference type="EMBL" id="PVY42986.1"/>
    </source>
</evidence>
<comment type="caution">
    <text evidence="16">The sequence shown here is derived from an EMBL/GenBank/DDBJ whole genome shotgun (WGS) entry which is preliminary data.</text>
</comment>
<evidence type="ECO:0000256" key="7">
    <source>
        <dbReference type="ARBA" id="ARBA00022605"/>
    </source>
</evidence>
<dbReference type="HAMAP" id="MF_01023">
    <property type="entry name" value="HisC_aminotrans_2"/>
    <property type="match status" value="1"/>
</dbReference>
<organism evidence="16 17">
    <name type="scientific">Pontibacter virosus</name>
    <dbReference type="NCBI Taxonomy" id="1765052"/>
    <lineage>
        <taxon>Bacteria</taxon>
        <taxon>Pseudomonadati</taxon>
        <taxon>Bacteroidota</taxon>
        <taxon>Cytophagia</taxon>
        <taxon>Cytophagales</taxon>
        <taxon>Hymenobacteraceae</taxon>
        <taxon>Pontibacter</taxon>
    </lineage>
</organism>
<dbReference type="GO" id="GO:0030170">
    <property type="term" value="F:pyridoxal phosphate binding"/>
    <property type="evidence" value="ECO:0007669"/>
    <property type="project" value="InterPro"/>
</dbReference>
<evidence type="ECO:0000256" key="3">
    <source>
        <dbReference type="ARBA" id="ARBA00005189"/>
    </source>
</evidence>
<dbReference type="InterPro" id="IPR015424">
    <property type="entry name" value="PyrdxlP-dep_Trfase"/>
</dbReference>
<proteinExistence type="inferred from homology"/>
<dbReference type="InterPro" id="IPR015421">
    <property type="entry name" value="PyrdxlP-dep_Trfase_major"/>
</dbReference>
<dbReference type="CDD" id="cd00609">
    <property type="entry name" value="AAT_like"/>
    <property type="match status" value="1"/>
</dbReference>
<comment type="pathway">
    <text evidence="2 14">Amino-acid biosynthesis; L-histidine biosynthesis; L-histidine from 5-phospho-alpha-D-ribose 1-diphosphate: step 7/9.</text>
</comment>
<feature type="domain" description="Aminotransferase class I/classII large" evidence="15">
    <location>
        <begin position="21"/>
        <end position="333"/>
    </location>
</feature>
<dbReference type="InterPro" id="IPR005861">
    <property type="entry name" value="HisP_aminotrans"/>
</dbReference>
<dbReference type="EMBL" id="QEKI01000002">
    <property type="protein sequence ID" value="PVY42986.1"/>
    <property type="molecule type" value="Genomic_DNA"/>
</dbReference>
<protein>
    <recommendedName>
        <fullName evidence="14">Histidinol-phosphate aminotransferase</fullName>
        <ecNumber evidence="14">2.6.1.9</ecNumber>
    </recommendedName>
    <alternativeName>
        <fullName evidence="14">Imidazole acetol-phosphate transaminase</fullName>
    </alternativeName>
</protein>
<dbReference type="UniPathway" id="UPA00031">
    <property type="reaction ID" value="UER00012"/>
</dbReference>
<reference evidence="16 17" key="1">
    <citation type="submission" date="2018-04" db="EMBL/GenBank/DDBJ databases">
        <title>Genomic Encyclopedia of Type Strains, Phase IV (KMG-IV): sequencing the most valuable type-strain genomes for metagenomic binning, comparative biology and taxonomic classification.</title>
        <authorList>
            <person name="Goeker M."/>
        </authorList>
    </citation>
    <scope>NUCLEOTIDE SEQUENCE [LARGE SCALE GENOMIC DNA]</scope>
    <source>
        <strain evidence="16 17">DSM 100231</strain>
    </source>
</reference>
<dbReference type="PANTHER" id="PTHR43643:SF6">
    <property type="entry name" value="HISTIDINOL-PHOSPHATE AMINOTRANSFERASE"/>
    <property type="match status" value="1"/>
</dbReference>
<evidence type="ECO:0000256" key="2">
    <source>
        <dbReference type="ARBA" id="ARBA00005011"/>
    </source>
</evidence>
<keyword evidence="17" id="KW-1185">Reference proteome</keyword>
<evidence type="ECO:0000256" key="8">
    <source>
        <dbReference type="ARBA" id="ARBA00022679"/>
    </source>
</evidence>
<dbReference type="Pfam" id="PF00155">
    <property type="entry name" value="Aminotran_1_2"/>
    <property type="match status" value="1"/>
</dbReference>
<comment type="catalytic activity">
    <reaction evidence="13 14">
        <text>L-histidinol phosphate + 2-oxoglutarate = 3-(imidazol-4-yl)-2-oxopropyl phosphate + L-glutamate</text>
        <dbReference type="Rhea" id="RHEA:23744"/>
        <dbReference type="ChEBI" id="CHEBI:16810"/>
        <dbReference type="ChEBI" id="CHEBI:29985"/>
        <dbReference type="ChEBI" id="CHEBI:57766"/>
        <dbReference type="ChEBI" id="CHEBI:57980"/>
        <dbReference type="EC" id="2.6.1.9"/>
    </reaction>
</comment>
<dbReference type="InterPro" id="IPR001917">
    <property type="entry name" value="Aminotrans_II_pyridoxalP_BS"/>
</dbReference>
<evidence type="ECO:0000256" key="14">
    <source>
        <dbReference type="HAMAP-Rule" id="MF_01023"/>
    </source>
</evidence>
<accession>A0A2U1B2S6</accession>
<dbReference type="InterPro" id="IPR015422">
    <property type="entry name" value="PyrdxlP-dep_Trfase_small"/>
</dbReference>
<evidence type="ECO:0000256" key="10">
    <source>
        <dbReference type="ARBA" id="ARBA00023015"/>
    </source>
</evidence>
<sequence length="727" mass="81182">MNNPLHYIFPMENKRLPYQAATNENLFGSSLQVLAAMQQAISSVHGYPTPDAADLRLALARKQGVQADEIIVGSGSAELISLLMRRFCGHDKDGEVLTFTPSYPLYCQEARALRVPCTEIPLTSGYRIDVQAFKRQLRPTTRLCFICNPNNPTGTYLTSTELEQVLACLPAHVTVVVDEAYIEYVTAPDCADAVSMLPRYPNLVVLRTFSKAYGLASVRIGYMIAQRHLIQQVLEVKQPYNVNQLAQVAALAALEDEQFLYMTLQATQVAKAKLERALYKMGVQFWPSQGNFLLVDAGGYSADEIHNYLLANHILVRRADHHTLRLTIGPDEHQLYLLHMLQELLHPSRVYATQPLLAQVLDLGYQIQDQPEEAVTGVNDLLTKAVEQTDAEGRIAQAFARAMALRCQQGKTAASGNLYASNLGEMDMIAAFNVLVTATPLVTFGHRFANHSICAAIAGKASVYLLDLGIGSGLQWFHFMELLAALPGERPALHLTGIDIPDGRNDNPAFKLQATGSRLSAHAERLGLNFSYTYLATRLEDFDLQSLEIAPSHTLIVNAALTLHHLADELVAIPDQRDRVLQQIRKLRPQLVTLTEPDSEHNRLDFLPRLRESLRHYYTVFDVLDTLLPADMPERRVIEQEFFGREILNVVAFEGSDRVERHERLDAWQHRLIRNGFTPAPCQVTAAQIHQELDLHPQFSLAPHAAGYTLHWKGTNIIAATAWQVAD</sequence>
<dbReference type="PANTHER" id="PTHR43643">
    <property type="entry name" value="HISTIDINOL-PHOSPHATE AMINOTRANSFERASE 2"/>
    <property type="match status" value="1"/>
</dbReference>
<dbReference type="Gene3D" id="3.40.640.10">
    <property type="entry name" value="Type I PLP-dependent aspartate aminotransferase-like (Major domain)"/>
    <property type="match status" value="1"/>
</dbReference>
<dbReference type="AlphaFoldDB" id="A0A2U1B2S6"/>
<keyword evidence="11 14" id="KW-0368">Histidine biosynthesis</keyword>
<gene>
    <name evidence="14" type="primary">hisC</name>
    <name evidence="16" type="ORF">C8E01_102162</name>
</gene>
<evidence type="ECO:0000256" key="6">
    <source>
        <dbReference type="ARBA" id="ARBA00022576"/>
    </source>
</evidence>
<dbReference type="SUPFAM" id="SSF53383">
    <property type="entry name" value="PLP-dependent transferases"/>
    <property type="match status" value="1"/>
</dbReference>
<keyword evidence="7 14" id="KW-0028">Amino-acid biosynthesis</keyword>
<evidence type="ECO:0000256" key="13">
    <source>
        <dbReference type="ARBA" id="ARBA00047481"/>
    </source>
</evidence>
<evidence type="ECO:0000256" key="1">
    <source>
        <dbReference type="ARBA" id="ARBA00001933"/>
    </source>
</evidence>
<name>A0A2U1B2S6_9BACT</name>
<keyword evidence="8 14" id="KW-0808">Transferase</keyword>
<evidence type="ECO:0000256" key="11">
    <source>
        <dbReference type="ARBA" id="ARBA00023102"/>
    </source>
</evidence>
<evidence type="ECO:0000256" key="9">
    <source>
        <dbReference type="ARBA" id="ARBA00022898"/>
    </source>
</evidence>